<keyword evidence="5 6" id="KW-0408">Iron</keyword>
<evidence type="ECO:0000256" key="2">
    <source>
        <dbReference type="ARBA" id="ARBA00022617"/>
    </source>
</evidence>
<evidence type="ECO:0000256" key="1">
    <source>
        <dbReference type="ARBA" id="ARBA00022448"/>
    </source>
</evidence>
<dbReference type="InterPro" id="IPR009056">
    <property type="entry name" value="Cyt_c-like_dom"/>
</dbReference>
<keyword evidence="4" id="KW-0249">Electron transport</keyword>
<dbReference type="PANTHER" id="PTHR11961">
    <property type="entry name" value="CYTOCHROME C"/>
    <property type="match status" value="1"/>
</dbReference>
<reference evidence="9 10" key="1">
    <citation type="submission" date="2023-07" db="EMBL/GenBank/DDBJ databases">
        <title>Genomic Encyclopedia of Type Strains, Phase IV (KMG-IV): sequencing the most valuable type-strain genomes for metagenomic binning, comparative biology and taxonomic classification.</title>
        <authorList>
            <person name="Goeker M."/>
        </authorList>
    </citation>
    <scope>NUCLEOTIDE SEQUENCE [LARGE SCALE GENOMIC DNA]</scope>
    <source>
        <strain evidence="9 10">DSM 19619</strain>
    </source>
</reference>
<proteinExistence type="predicted"/>
<keyword evidence="7" id="KW-0812">Transmembrane</keyword>
<dbReference type="InterPro" id="IPR036909">
    <property type="entry name" value="Cyt_c-like_dom_sf"/>
</dbReference>
<evidence type="ECO:0000256" key="7">
    <source>
        <dbReference type="SAM" id="Phobius"/>
    </source>
</evidence>
<feature type="domain" description="Cytochrome c" evidence="8">
    <location>
        <begin position="69"/>
        <end position="170"/>
    </location>
</feature>
<protein>
    <submittedName>
        <fullName evidence="9">Cytochrome c</fullName>
    </submittedName>
</protein>
<dbReference type="EMBL" id="JAUSVX010000001">
    <property type="protein sequence ID" value="MDQ0467469.1"/>
    <property type="molecule type" value="Genomic_DNA"/>
</dbReference>
<organism evidence="9 10">
    <name type="scientific">Labrys wisconsinensis</name>
    <dbReference type="NCBI Taxonomy" id="425677"/>
    <lineage>
        <taxon>Bacteria</taxon>
        <taxon>Pseudomonadati</taxon>
        <taxon>Pseudomonadota</taxon>
        <taxon>Alphaproteobacteria</taxon>
        <taxon>Hyphomicrobiales</taxon>
        <taxon>Xanthobacteraceae</taxon>
        <taxon>Labrys</taxon>
    </lineage>
</organism>
<name>A0ABU0IZM1_9HYPH</name>
<gene>
    <name evidence="9" type="ORF">QO011_000464</name>
</gene>
<dbReference type="PRINTS" id="PR00604">
    <property type="entry name" value="CYTCHRMECIAB"/>
</dbReference>
<evidence type="ECO:0000256" key="4">
    <source>
        <dbReference type="ARBA" id="ARBA00022982"/>
    </source>
</evidence>
<dbReference type="Pfam" id="PF00034">
    <property type="entry name" value="Cytochrom_C"/>
    <property type="match status" value="1"/>
</dbReference>
<feature type="transmembrane region" description="Helical" evidence="7">
    <location>
        <begin position="12"/>
        <end position="31"/>
    </location>
</feature>
<dbReference type="InterPro" id="IPR002327">
    <property type="entry name" value="Cyt_c_1A/1B"/>
</dbReference>
<keyword evidence="1" id="KW-0813">Transport</keyword>
<evidence type="ECO:0000256" key="6">
    <source>
        <dbReference type="PROSITE-ProRule" id="PRU00433"/>
    </source>
</evidence>
<accession>A0ABU0IZM1</accession>
<keyword evidence="10" id="KW-1185">Reference proteome</keyword>
<dbReference type="PROSITE" id="PS51007">
    <property type="entry name" value="CYTC"/>
    <property type="match status" value="1"/>
</dbReference>
<dbReference type="SUPFAM" id="SSF46626">
    <property type="entry name" value="Cytochrome c"/>
    <property type="match status" value="1"/>
</dbReference>
<evidence type="ECO:0000256" key="5">
    <source>
        <dbReference type="ARBA" id="ARBA00023004"/>
    </source>
</evidence>
<comment type="caution">
    <text evidence="9">The sequence shown here is derived from an EMBL/GenBank/DDBJ whole genome shotgun (WGS) entry which is preliminary data.</text>
</comment>
<evidence type="ECO:0000256" key="3">
    <source>
        <dbReference type="ARBA" id="ARBA00022723"/>
    </source>
</evidence>
<keyword evidence="7" id="KW-0472">Membrane</keyword>
<keyword evidence="7" id="KW-1133">Transmembrane helix</keyword>
<sequence length="179" mass="18958">MTTTDSNKILMVIGFTLILTLGLGIVSGIIFEQPKLAKPGYELPDAAPAGEAAAPAAQDPPLADLLKTASAEKGAAIFKKCTSCHTIDKGGKAGNGPNLYGVLGGPHAHMEGFAYSDAMKSLHDKTWTADDFYHFIKSPQAYIKGTKMSFPGLGKPQDRADVLLYLNSQSDHPVDLPKS</sequence>
<dbReference type="Proteomes" id="UP001242480">
    <property type="component" value="Unassembled WGS sequence"/>
</dbReference>
<dbReference type="Gene3D" id="1.10.760.10">
    <property type="entry name" value="Cytochrome c-like domain"/>
    <property type="match status" value="1"/>
</dbReference>
<keyword evidence="2 6" id="KW-0349">Heme</keyword>
<evidence type="ECO:0000313" key="10">
    <source>
        <dbReference type="Proteomes" id="UP001242480"/>
    </source>
</evidence>
<dbReference type="RefSeq" id="WP_307267107.1">
    <property type="nucleotide sequence ID" value="NZ_JAUSVX010000001.1"/>
</dbReference>
<keyword evidence="3 6" id="KW-0479">Metal-binding</keyword>
<evidence type="ECO:0000259" key="8">
    <source>
        <dbReference type="PROSITE" id="PS51007"/>
    </source>
</evidence>
<evidence type="ECO:0000313" key="9">
    <source>
        <dbReference type="EMBL" id="MDQ0467469.1"/>
    </source>
</evidence>